<evidence type="ECO:0000313" key="2">
    <source>
        <dbReference type="Proteomes" id="UP001175000"/>
    </source>
</evidence>
<name>A0AA39XG06_9PEZI</name>
<reference evidence="1" key="1">
    <citation type="submission" date="2023-06" db="EMBL/GenBank/DDBJ databases">
        <title>Genome-scale phylogeny and comparative genomics of the fungal order Sordariales.</title>
        <authorList>
            <consortium name="Lawrence Berkeley National Laboratory"/>
            <person name="Hensen N."/>
            <person name="Bonometti L."/>
            <person name="Westerberg I."/>
            <person name="Brannstrom I.O."/>
            <person name="Guillou S."/>
            <person name="Cros-Aarteil S."/>
            <person name="Calhoun S."/>
            <person name="Haridas S."/>
            <person name="Kuo A."/>
            <person name="Mondo S."/>
            <person name="Pangilinan J."/>
            <person name="Riley R."/>
            <person name="Labutti K."/>
            <person name="Andreopoulos B."/>
            <person name="Lipzen A."/>
            <person name="Chen C."/>
            <person name="Yanf M."/>
            <person name="Daum C."/>
            <person name="Ng V."/>
            <person name="Clum A."/>
            <person name="Steindorff A."/>
            <person name="Ohm R."/>
            <person name="Martin F."/>
            <person name="Silar P."/>
            <person name="Natvig D."/>
            <person name="Lalanne C."/>
            <person name="Gautier V."/>
            <person name="Ament-Velasquez S.L."/>
            <person name="Kruys A."/>
            <person name="Hutchinson M.I."/>
            <person name="Powell A.J."/>
            <person name="Barry K."/>
            <person name="Miller A.N."/>
            <person name="Grigoriev I.V."/>
            <person name="Debuchy R."/>
            <person name="Gladieux P."/>
            <person name="Thoren M.H."/>
            <person name="Johannesson H."/>
        </authorList>
    </citation>
    <scope>NUCLEOTIDE SEQUENCE</scope>
    <source>
        <strain evidence="1">CBS 606.72</strain>
    </source>
</reference>
<dbReference type="AlphaFoldDB" id="A0AA39XG06"/>
<gene>
    <name evidence="1" type="ORF">B0T14DRAFT_62667</name>
</gene>
<accession>A0AA39XG06</accession>
<dbReference type="EMBL" id="JAULSU010000001">
    <property type="protein sequence ID" value="KAK0633318.1"/>
    <property type="molecule type" value="Genomic_DNA"/>
</dbReference>
<protein>
    <submittedName>
        <fullName evidence="1">Uncharacterized protein</fullName>
    </submittedName>
</protein>
<evidence type="ECO:0000313" key="1">
    <source>
        <dbReference type="EMBL" id="KAK0633318.1"/>
    </source>
</evidence>
<proteinExistence type="predicted"/>
<dbReference type="Proteomes" id="UP001175000">
    <property type="component" value="Unassembled WGS sequence"/>
</dbReference>
<comment type="caution">
    <text evidence="1">The sequence shown here is derived from an EMBL/GenBank/DDBJ whole genome shotgun (WGS) entry which is preliminary data.</text>
</comment>
<keyword evidence="2" id="KW-1185">Reference proteome</keyword>
<sequence>MVSAQRIGVSILRVLAPTISQCCSASPEPKPPSFPARHRHKLGASVSWHESERVSAGATSARSLREDLRGRDRDVAMSLLTSAYENNKEPFHLASYSRRHTAWNTVVFFGLGNNPRDLEAVNRSCGVNYAS</sequence>
<organism evidence="1 2">
    <name type="scientific">Immersiella caudata</name>
    <dbReference type="NCBI Taxonomy" id="314043"/>
    <lineage>
        <taxon>Eukaryota</taxon>
        <taxon>Fungi</taxon>
        <taxon>Dikarya</taxon>
        <taxon>Ascomycota</taxon>
        <taxon>Pezizomycotina</taxon>
        <taxon>Sordariomycetes</taxon>
        <taxon>Sordariomycetidae</taxon>
        <taxon>Sordariales</taxon>
        <taxon>Lasiosphaeriaceae</taxon>
        <taxon>Immersiella</taxon>
    </lineage>
</organism>